<evidence type="ECO:0000256" key="9">
    <source>
        <dbReference type="ARBA" id="ARBA00063768"/>
    </source>
</evidence>
<accession>A0A401SI30</accession>
<dbReference type="PANTHER" id="PTHR32001:SF1">
    <property type="entry name" value="KERATINOCYTE-ASSOCIATED PROTEIN 2"/>
    <property type="match status" value="1"/>
</dbReference>
<dbReference type="STRING" id="137246.A0A401SI30"/>
<dbReference type="PANTHER" id="PTHR32001">
    <property type="entry name" value="KERATINOCYTE-ASSOCIATED PROTEIN 2"/>
    <property type="match status" value="1"/>
</dbReference>
<evidence type="ECO:0000256" key="2">
    <source>
        <dbReference type="ARBA" id="ARBA00007279"/>
    </source>
</evidence>
<evidence type="ECO:0000256" key="5">
    <source>
        <dbReference type="ARBA" id="ARBA00022989"/>
    </source>
</evidence>
<evidence type="ECO:0000313" key="12">
    <source>
        <dbReference type="Proteomes" id="UP000287033"/>
    </source>
</evidence>
<dbReference type="Pfam" id="PF09775">
    <property type="entry name" value="Keratin_assoc"/>
    <property type="match status" value="1"/>
</dbReference>
<comment type="subunit">
    <text evidence="9">Component of STT3A-containing oligosaccharyl transferase (OST-A) complex. STT3A-containing complex assembly occurs through the formation of 3 subcomplexes. Subcomplex 1 contains RPN1 and TMEM258, subcomplex 2 contains the STT3A-specific subunits STT3A, DC2/OSTC, and KCP2 as well as the core subunit OST4, and subcomplex 3 contains RPN2, DAD1, and OST48. The OST-A complex can form stable complexes with the Sec61 complex or with both the Sec61 and TRAP complexes. Interacts with PSEN1 and NCSTN; indicative for an association with the gamma-secretase complex.</text>
</comment>
<comment type="similarity">
    <text evidence="2">Belongs to the KRTCAP2 family.</text>
</comment>
<comment type="subcellular location">
    <subcellularLocation>
        <location evidence="1">Membrane</location>
        <topology evidence="1">Multi-pass membrane protein</topology>
    </subcellularLocation>
</comment>
<dbReference type="EMBL" id="BEZZ01000279">
    <property type="protein sequence ID" value="GCC30034.1"/>
    <property type="molecule type" value="Genomic_DNA"/>
</dbReference>
<keyword evidence="12" id="KW-1185">Reference proteome</keyword>
<gene>
    <name evidence="11" type="ORF">chiPu_0008478</name>
</gene>
<evidence type="ECO:0000256" key="7">
    <source>
        <dbReference type="ARBA" id="ARBA00049813"/>
    </source>
</evidence>
<keyword evidence="5 10" id="KW-1133">Transmembrane helix</keyword>
<dbReference type="InterPro" id="IPR018614">
    <property type="entry name" value="KRTCAP2"/>
</dbReference>
<evidence type="ECO:0000256" key="8">
    <source>
        <dbReference type="ARBA" id="ARBA00053818"/>
    </source>
</evidence>
<evidence type="ECO:0000256" key="10">
    <source>
        <dbReference type="SAM" id="Phobius"/>
    </source>
</evidence>
<comment type="function">
    <text evidence="8">Subunit of STT3A-containing oligosaccharyl transferase (OST-A) complex that catalyzes the initial transfer of a defined glycan (Glc(3)Man(9)GlcNAc(2) in eukaryotes) from the lipid carrier dolichol-pyrophosphate to an asparagine residue within an Asn-X-Ser/Thr consensus motif in nascent polypeptide chains, the first step in protein N-glycosylation. N-glycosylation occurs cotranslationally and the complex associates with the Sec61 complex at the channel-forming translocon complex that mediates protein translocation across the endoplasmic reticulum (ER). Within the OST-A complex, acts as an adapter that anchors the OST-A complex to the Sec61 complex. May be involved in N-glycosylation of APP (amyloid-beta precursor protein). Can modulate gamma-secretase cleavage of APP by enhancing endoprotelysis of PSEN1.</text>
</comment>
<feature type="transmembrane region" description="Helical" evidence="10">
    <location>
        <begin position="50"/>
        <end position="70"/>
    </location>
</feature>
<protein>
    <recommendedName>
        <fullName evidence="3">Dolichyl-diphosphooligosaccharide--protein glycosyltransferase subunit KCP2</fullName>
    </recommendedName>
    <alternativeName>
        <fullName evidence="7">Keratinocyte-associated protein 2</fullName>
    </alternativeName>
</protein>
<comment type="caution">
    <text evidence="11">The sequence shown here is derived from an EMBL/GenBank/DDBJ whole genome shotgun (WGS) entry which is preliminary data.</text>
</comment>
<sequence length="109" mass="12397">MGCDRNGVIDIVKREIGKRTAVSFVLSSLLSILIYSALGIYKENLVNDKGMILCSGFVTSYLFIFSLTAVNNLENMMFGMGFEASFFPEGENQKHTKYLRYIHLCKYIF</sequence>
<feature type="transmembrane region" description="Helical" evidence="10">
    <location>
        <begin position="21"/>
        <end position="38"/>
    </location>
</feature>
<dbReference type="Proteomes" id="UP000287033">
    <property type="component" value="Unassembled WGS sequence"/>
</dbReference>
<dbReference type="AlphaFoldDB" id="A0A401SI30"/>
<evidence type="ECO:0000256" key="4">
    <source>
        <dbReference type="ARBA" id="ARBA00022692"/>
    </source>
</evidence>
<organism evidence="11 12">
    <name type="scientific">Chiloscyllium punctatum</name>
    <name type="common">Brownbanded bambooshark</name>
    <name type="synonym">Hemiscyllium punctatum</name>
    <dbReference type="NCBI Taxonomy" id="137246"/>
    <lineage>
        <taxon>Eukaryota</taxon>
        <taxon>Metazoa</taxon>
        <taxon>Chordata</taxon>
        <taxon>Craniata</taxon>
        <taxon>Vertebrata</taxon>
        <taxon>Chondrichthyes</taxon>
        <taxon>Elasmobranchii</taxon>
        <taxon>Galeomorphii</taxon>
        <taxon>Galeoidea</taxon>
        <taxon>Orectolobiformes</taxon>
        <taxon>Hemiscylliidae</taxon>
        <taxon>Chiloscyllium</taxon>
    </lineage>
</organism>
<keyword evidence="4 10" id="KW-0812">Transmembrane</keyword>
<evidence type="ECO:0000256" key="6">
    <source>
        <dbReference type="ARBA" id="ARBA00023136"/>
    </source>
</evidence>
<dbReference type="GO" id="GO:0016020">
    <property type="term" value="C:membrane"/>
    <property type="evidence" value="ECO:0007669"/>
    <property type="project" value="UniProtKB-SubCell"/>
</dbReference>
<evidence type="ECO:0000256" key="3">
    <source>
        <dbReference type="ARBA" id="ARBA00020175"/>
    </source>
</evidence>
<keyword evidence="6 10" id="KW-0472">Membrane</keyword>
<proteinExistence type="inferred from homology"/>
<dbReference type="OMA" id="NCETLFF"/>
<name>A0A401SI30_CHIPU</name>
<dbReference type="OrthoDB" id="1111004at2759"/>
<evidence type="ECO:0000313" key="11">
    <source>
        <dbReference type="EMBL" id="GCC30034.1"/>
    </source>
</evidence>
<reference evidence="11 12" key="1">
    <citation type="journal article" date="2018" name="Nat. Ecol. Evol.">
        <title>Shark genomes provide insights into elasmobranch evolution and the origin of vertebrates.</title>
        <authorList>
            <person name="Hara Y"/>
            <person name="Yamaguchi K"/>
            <person name="Onimaru K"/>
            <person name="Kadota M"/>
            <person name="Koyanagi M"/>
            <person name="Keeley SD"/>
            <person name="Tatsumi K"/>
            <person name="Tanaka K"/>
            <person name="Motone F"/>
            <person name="Kageyama Y"/>
            <person name="Nozu R"/>
            <person name="Adachi N"/>
            <person name="Nishimura O"/>
            <person name="Nakagawa R"/>
            <person name="Tanegashima C"/>
            <person name="Kiyatake I"/>
            <person name="Matsumoto R"/>
            <person name="Murakumo K"/>
            <person name="Nishida K"/>
            <person name="Terakita A"/>
            <person name="Kuratani S"/>
            <person name="Sato K"/>
            <person name="Hyodo S Kuraku.S."/>
        </authorList>
    </citation>
    <scope>NUCLEOTIDE SEQUENCE [LARGE SCALE GENOMIC DNA]</scope>
</reference>
<evidence type="ECO:0000256" key="1">
    <source>
        <dbReference type="ARBA" id="ARBA00004141"/>
    </source>
</evidence>